<protein>
    <submittedName>
        <fullName evidence="1">Uncharacterized protein</fullName>
    </submittedName>
</protein>
<comment type="caution">
    <text evidence="1">The sequence shown here is derived from an EMBL/GenBank/DDBJ whole genome shotgun (WGS) entry which is preliminary data.</text>
</comment>
<evidence type="ECO:0000313" key="2">
    <source>
        <dbReference type="Proteomes" id="UP001230649"/>
    </source>
</evidence>
<reference evidence="1" key="1">
    <citation type="submission" date="2023-04" db="EMBL/GenBank/DDBJ databases">
        <title>Draft Genome sequencing of Naganishia species isolated from polar environments using Oxford Nanopore Technology.</title>
        <authorList>
            <person name="Leo P."/>
            <person name="Venkateswaran K."/>
        </authorList>
    </citation>
    <scope>NUCLEOTIDE SEQUENCE</scope>
    <source>
        <strain evidence="1">MNA-CCFEE 5262</strain>
    </source>
</reference>
<sequence length="713" mass="79898">MSHLPTSHIPQSAAKQKSALRSSAAQPAGMRMSVAGRMSVAPGGALSSSQQSSQEMNERAGLGIGHARRSLAPSRVASQELQQNGMGRDSLMNSAGRGDAGSYARGQSVGGRASIMGSTNRRSSSIHSSVGGRQSLAPSSSNKLSSSSTNNPAGGRNFKQREYMDDARDDIRTFIHTHRVPLVLSPSTLESPTSKEFQSIFRALAEYLDRDFRWGSSGKGWDAEVLEFLRQVRYPFVGDISKTALAAPGSSNNWPPLLNMLHWMCNLASALLRWTDPQESTDPTLLPPQMFTPQQIEEKPELYARLLADFVLRAYRVWLGGDEVWPDLESEVAGKFDEIMRADEEQWQRLMEDKEQLDAELRLLKCQEPPLERLRKEETNLKGDQAKFLNWIKIHEEKSKKMEDGNGKLREALRMEGEFWVRIDSLQHESAQLKAEVDSQGITQEEVAKMTSDKASLGEAIRQLKHIAAEQYQALGSAEINWSRKMDDVDNLVGRYNDGTEKIAIDAWCKEEKRRRQQSSENGVDNAAILPSELLVQLEMAGQDTTPIHALSDRLRTSHARAYEAYAQAISDHIQESVQQKIELVHRVDTTKNAVAQTVLKAGNKEHELKGLENEIRSRKQLFAKQSEVANSRMRELEAEIHKMSMNGEKELMALKIELERLRIRKQEISDQAKTGPEKMMANITGHLQVILQAKEHIEGKILEVKKFASSTR</sequence>
<name>A0ACC2W999_9TREE</name>
<organism evidence="1 2">
    <name type="scientific">Naganishia adeliensis</name>
    <dbReference type="NCBI Taxonomy" id="92952"/>
    <lineage>
        <taxon>Eukaryota</taxon>
        <taxon>Fungi</taxon>
        <taxon>Dikarya</taxon>
        <taxon>Basidiomycota</taxon>
        <taxon>Agaricomycotina</taxon>
        <taxon>Tremellomycetes</taxon>
        <taxon>Filobasidiales</taxon>
        <taxon>Filobasidiaceae</taxon>
        <taxon>Naganishia</taxon>
    </lineage>
</organism>
<keyword evidence="2" id="KW-1185">Reference proteome</keyword>
<accession>A0ACC2W999</accession>
<proteinExistence type="predicted"/>
<gene>
    <name evidence="1" type="ORF">QFC20_003677</name>
</gene>
<evidence type="ECO:0000313" key="1">
    <source>
        <dbReference type="EMBL" id="KAJ9107991.1"/>
    </source>
</evidence>
<dbReference type="EMBL" id="JASBWS010000035">
    <property type="protein sequence ID" value="KAJ9107991.1"/>
    <property type="molecule type" value="Genomic_DNA"/>
</dbReference>
<dbReference type="Proteomes" id="UP001230649">
    <property type="component" value="Unassembled WGS sequence"/>
</dbReference>